<reference evidence="10" key="1">
    <citation type="journal article" date="2019" name="Int. J. Syst. Evol. Microbiol.">
        <title>The Global Catalogue of Microorganisms (GCM) 10K type strain sequencing project: providing services to taxonomists for standard genome sequencing and annotation.</title>
        <authorList>
            <consortium name="The Broad Institute Genomics Platform"/>
            <consortium name="The Broad Institute Genome Sequencing Center for Infectious Disease"/>
            <person name="Wu L."/>
            <person name="Ma J."/>
        </authorList>
    </citation>
    <scope>NUCLEOTIDE SEQUENCE [LARGE SCALE GENOMIC DNA]</scope>
    <source>
        <strain evidence="10">JCM 16703</strain>
    </source>
</reference>
<dbReference type="Pfam" id="PF09335">
    <property type="entry name" value="VTT_dom"/>
    <property type="match status" value="1"/>
</dbReference>
<evidence type="ECO:0000259" key="8">
    <source>
        <dbReference type="Pfam" id="PF09335"/>
    </source>
</evidence>
<comment type="similarity">
    <text evidence="2 7">Belongs to the DedA family.</text>
</comment>
<dbReference type="PANTHER" id="PTHR30353:SF0">
    <property type="entry name" value="TRANSMEMBRANE PROTEIN"/>
    <property type="match status" value="1"/>
</dbReference>
<evidence type="ECO:0000256" key="3">
    <source>
        <dbReference type="ARBA" id="ARBA00022475"/>
    </source>
</evidence>
<keyword evidence="3 7" id="KW-1003">Cell membrane</keyword>
<evidence type="ECO:0000256" key="2">
    <source>
        <dbReference type="ARBA" id="ARBA00010792"/>
    </source>
</evidence>
<dbReference type="InterPro" id="IPR032818">
    <property type="entry name" value="DedA-like"/>
</dbReference>
<feature type="transmembrane region" description="Helical" evidence="7">
    <location>
        <begin position="56"/>
        <end position="75"/>
    </location>
</feature>
<evidence type="ECO:0000256" key="7">
    <source>
        <dbReference type="RuleBase" id="RU367016"/>
    </source>
</evidence>
<sequence>MHGVLDAIRSVPPAAAYAIIALLVFGEAAVFIGFVLPGETAVLLGGVLASRSDLAIAPLIVIVVLCAVVGDSVGFEVGKRFGPRVLALGMVQRHEHRIEKAQAALRRRGGPAVFLGRWTAFFRAVMPGLAGLSRMPYRTFLVWNAIGGIAWGVTFCLVGYLAGASYEKVASRIGEGAAVVIALAVVAGLVAWHLRREHDEEEAAPADG</sequence>
<feature type="domain" description="VTT" evidence="8">
    <location>
        <begin position="36"/>
        <end position="160"/>
    </location>
</feature>
<organism evidence="9 10">
    <name type="scientific">Nocardioides fonticola</name>
    <dbReference type="NCBI Taxonomy" id="450363"/>
    <lineage>
        <taxon>Bacteria</taxon>
        <taxon>Bacillati</taxon>
        <taxon>Actinomycetota</taxon>
        <taxon>Actinomycetes</taxon>
        <taxon>Propionibacteriales</taxon>
        <taxon>Nocardioidaceae</taxon>
        <taxon>Nocardioides</taxon>
    </lineage>
</organism>
<evidence type="ECO:0000313" key="10">
    <source>
        <dbReference type="Proteomes" id="UP001501495"/>
    </source>
</evidence>
<accession>A0ABP7XES1</accession>
<keyword evidence="6 7" id="KW-0472">Membrane</keyword>
<proteinExistence type="inferred from homology"/>
<feature type="transmembrane region" description="Helical" evidence="7">
    <location>
        <begin position="14"/>
        <end position="36"/>
    </location>
</feature>
<evidence type="ECO:0000256" key="5">
    <source>
        <dbReference type="ARBA" id="ARBA00022989"/>
    </source>
</evidence>
<comment type="caution">
    <text evidence="9">The sequence shown here is derived from an EMBL/GenBank/DDBJ whole genome shotgun (WGS) entry which is preliminary data.</text>
</comment>
<dbReference type="RefSeq" id="WP_344732504.1">
    <property type="nucleotide sequence ID" value="NZ_BAAAZH010000010.1"/>
</dbReference>
<protein>
    <recommendedName>
        <fullName evidence="8">VTT domain-containing protein</fullName>
    </recommendedName>
</protein>
<dbReference type="EMBL" id="BAAAZH010000010">
    <property type="protein sequence ID" value="GAA4113931.1"/>
    <property type="molecule type" value="Genomic_DNA"/>
</dbReference>
<evidence type="ECO:0000313" key="9">
    <source>
        <dbReference type="EMBL" id="GAA4113931.1"/>
    </source>
</evidence>
<dbReference type="InterPro" id="IPR032816">
    <property type="entry name" value="VTT_dom"/>
</dbReference>
<dbReference type="Proteomes" id="UP001501495">
    <property type="component" value="Unassembled WGS sequence"/>
</dbReference>
<evidence type="ECO:0000256" key="1">
    <source>
        <dbReference type="ARBA" id="ARBA00004651"/>
    </source>
</evidence>
<comment type="subcellular location">
    <subcellularLocation>
        <location evidence="1 7">Cell membrane</location>
        <topology evidence="1 7">Multi-pass membrane protein</topology>
    </subcellularLocation>
</comment>
<keyword evidence="5 7" id="KW-1133">Transmembrane helix</keyword>
<gene>
    <name evidence="9" type="ORF">GCM10022215_11630</name>
</gene>
<name>A0ABP7XES1_9ACTN</name>
<feature type="transmembrane region" description="Helical" evidence="7">
    <location>
        <begin position="173"/>
        <end position="192"/>
    </location>
</feature>
<keyword evidence="4 7" id="KW-0812">Transmembrane</keyword>
<dbReference type="PANTHER" id="PTHR30353">
    <property type="entry name" value="INNER MEMBRANE PROTEIN DEDA-RELATED"/>
    <property type="match status" value="1"/>
</dbReference>
<keyword evidence="10" id="KW-1185">Reference proteome</keyword>
<evidence type="ECO:0000256" key="6">
    <source>
        <dbReference type="ARBA" id="ARBA00023136"/>
    </source>
</evidence>
<feature type="transmembrane region" description="Helical" evidence="7">
    <location>
        <begin position="140"/>
        <end position="161"/>
    </location>
</feature>
<evidence type="ECO:0000256" key="4">
    <source>
        <dbReference type="ARBA" id="ARBA00022692"/>
    </source>
</evidence>